<gene>
    <name evidence="2" type="ORF">WJX73_005697</name>
</gene>
<dbReference type="AlphaFoldDB" id="A0AAW1PD39"/>
<dbReference type="SUPFAM" id="SSF57938">
    <property type="entry name" value="DnaJ/Hsp40 cysteine-rich domain"/>
    <property type="match status" value="1"/>
</dbReference>
<feature type="region of interest" description="Disordered" evidence="1">
    <location>
        <begin position="222"/>
        <end position="266"/>
    </location>
</feature>
<feature type="compositionally biased region" description="Acidic residues" evidence="1">
    <location>
        <begin position="254"/>
        <end position="266"/>
    </location>
</feature>
<name>A0AAW1PD39_9CHLO</name>
<comment type="caution">
    <text evidence="2">The sequence shown here is derived from an EMBL/GenBank/DDBJ whole genome shotgun (WGS) entry which is preliminary data.</text>
</comment>
<organism evidence="2 3">
    <name type="scientific">Symbiochloris irregularis</name>
    <dbReference type="NCBI Taxonomy" id="706552"/>
    <lineage>
        <taxon>Eukaryota</taxon>
        <taxon>Viridiplantae</taxon>
        <taxon>Chlorophyta</taxon>
        <taxon>core chlorophytes</taxon>
        <taxon>Trebouxiophyceae</taxon>
        <taxon>Trebouxiales</taxon>
        <taxon>Trebouxiaceae</taxon>
        <taxon>Symbiochloris</taxon>
    </lineage>
</organism>
<accession>A0AAW1PD39</accession>
<dbReference type="InterPro" id="IPR036410">
    <property type="entry name" value="HSP_DnaJ_Cys-rich_dom_sf"/>
</dbReference>
<feature type="compositionally biased region" description="Basic and acidic residues" evidence="1">
    <location>
        <begin position="222"/>
        <end position="233"/>
    </location>
</feature>
<sequence length="266" mass="29870">MAGVGNPAIDFARGLSMVAACGIIGKQLVSVWDFIFTSNCDNCRGTGRMICRNCRGTKTLRKRPGEFHLYQSDLADQAAQDLYRCVYCGPESKYDATLVPDTQQQIDMMEYLNCQANIKAAIVGKPRSRRKSPILAGLVPCPQCQGKGILRRSTPNYTRLAKLDMPLIQRVDMRRGTMALGPATTKAREHTYTEMPSRPRYVEELDPPAWMAKARKYRRETIAARKEGKRVEDPLPPPPMNDDLPPGFFYPCIDDGDTTDEDDEFP</sequence>
<evidence type="ECO:0000313" key="2">
    <source>
        <dbReference type="EMBL" id="KAK9806512.1"/>
    </source>
</evidence>
<evidence type="ECO:0000313" key="3">
    <source>
        <dbReference type="Proteomes" id="UP001465755"/>
    </source>
</evidence>
<protein>
    <recommendedName>
        <fullName evidence="4">Stc1 domain-containing protein</fullName>
    </recommendedName>
</protein>
<evidence type="ECO:0008006" key="4">
    <source>
        <dbReference type="Google" id="ProtNLM"/>
    </source>
</evidence>
<dbReference type="EMBL" id="JALJOQ010000037">
    <property type="protein sequence ID" value="KAK9806512.1"/>
    <property type="molecule type" value="Genomic_DNA"/>
</dbReference>
<keyword evidence="3" id="KW-1185">Reference proteome</keyword>
<reference evidence="2 3" key="1">
    <citation type="journal article" date="2024" name="Nat. Commun.">
        <title>Phylogenomics reveals the evolutionary origins of lichenization in chlorophyte algae.</title>
        <authorList>
            <person name="Puginier C."/>
            <person name="Libourel C."/>
            <person name="Otte J."/>
            <person name="Skaloud P."/>
            <person name="Haon M."/>
            <person name="Grisel S."/>
            <person name="Petersen M."/>
            <person name="Berrin J.G."/>
            <person name="Delaux P.M."/>
            <person name="Dal Grande F."/>
            <person name="Keller J."/>
        </authorList>
    </citation>
    <scope>NUCLEOTIDE SEQUENCE [LARGE SCALE GENOMIC DNA]</scope>
    <source>
        <strain evidence="2 3">SAG 2036</strain>
    </source>
</reference>
<dbReference type="Proteomes" id="UP001465755">
    <property type="component" value="Unassembled WGS sequence"/>
</dbReference>
<evidence type="ECO:0000256" key="1">
    <source>
        <dbReference type="SAM" id="MobiDB-lite"/>
    </source>
</evidence>
<proteinExistence type="predicted"/>